<dbReference type="SUPFAM" id="SSF52058">
    <property type="entry name" value="L domain-like"/>
    <property type="match status" value="1"/>
</dbReference>
<dbReference type="Gene3D" id="3.80.10.10">
    <property type="entry name" value="Ribonuclease Inhibitor"/>
    <property type="match status" value="1"/>
</dbReference>
<dbReference type="EMBL" id="KN640422">
    <property type="protein sequence ID" value="KHN47643.1"/>
    <property type="molecule type" value="Genomic_DNA"/>
</dbReference>
<dbReference type="Proteomes" id="UP000053555">
    <property type="component" value="Unassembled WGS sequence"/>
</dbReference>
<reference evidence="1" key="1">
    <citation type="submission" date="2014-07" db="EMBL/GenBank/DDBJ databases">
        <title>Identification of a novel salt tolerance gene in wild soybean by whole-genome sequencing.</title>
        <authorList>
            <person name="Lam H.-M."/>
            <person name="Qi X."/>
            <person name="Li M.-W."/>
            <person name="Liu X."/>
            <person name="Xie M."/>
            <person name="Ni M."/>
            <person name="Xu X."/>
        </authorList>
    </citation>
    <scope>NUCLEOTIDE SEQUENCE [LARGE SCALE GENOMIC DNA]</scope>
    <source>
        <tissue evidence="1">Root</tissue>
    </source>
</reference>
<name>A0A0B2SRX8_GLYSO</name>
<sequence>MRCGKTEKLWDGVMNLKNLKEVDLSWSLDLKKLPDLSKATNLEKLDKLDLSSCMSLTVLVSNSHSCSLSFLNLDDCKNLKEFSLISKNMKELRLGFTPVKALPSSFELQSKVELLHLPPCWASFSACPLSVSIQ</sequence>
<dbReference type="InterPro" id="IPR032675">
    <property type="entry name" value="LRR_dom_sf"/>
</dbReference>
<dbReference type="AlphaFoldDB" id="A0A0B2SRX8"/>
<gene>
    <name evidence="1" type="ORF">glysoja_040389</name>
</gene>
<accession>A0A0B2SRX8</accession>
<evidence type="ECO:0000313" key="1">
    <source>
        <dbReference type="EMBL" id="KHN47643.1"/>
    </source>
</evidence>
<proteinExistence type="predicted"/>
<protein>
    <submittedName>
        <fullName evidence="1">Protein SUPPRESSOR OF npr1-1, CONSTITUTIVE 1</fullName>
    </submittedName>
</protein>
<organism evidence="1">
    <name type="scientific">Glycine soja</name>
    <name type="common">Wild soybean</name>
    <dbReference type="NCBI Taxonomy" id="3848"/>
    <lineage>
        <taxon>Eukaryota</taxon>
        <taxon>Viridiplantae</taxon>
        <taxon>Streptophyta</taxon>
        <taxon>Embryophyta</taxon>
        <taxon>Tracheophyta</taxon>
        <taxon>Spermatophyta</taxon>
        <taxon>Magnoliopsida</taxon>
        <taxon>eudicotyledons</taxon>
        <taxon>Gunneridae</taxon>
        <taxon>Pentapetalae</taxon>
        <taxon>rosids</taxon>
        <taxon>fabids</taxon>
        <taxon>Fabales</taxon>
        <taxon>Fabaceae</taxon>
        <taxon>Papilionoideae</taxon>
        <taxon>50 kb inversion clade</taxon>
        <taxon>NPAAA clade</taxon>
        <taxon>indigoferoid/millettioid clade</taxon>
        <taxon>Phaseoleae</taxon>
        <taxon>Glycine</taxon>
        <taxon>Glycine subgen. Soja</taxon>
    </lineage>
</organism>